<accession>A0ACC1YHZ6</accession>
<dbReference type="EMBL" id="CM051396">
    <property type="protein sequence ID" value="KAJ4723430.1"/>
    <property type="molecule type" value="Genomic_DNA"/>
</dbReference>
<keyword evidence="2" id="KW-1185">Reference proteome</keyword>
<organism evidence="1 2">
    <name type="scientific">Melia azedarach</name>
    <name type="common">Chinaberry tree</name>
    <dbReference type="NCBI Taxonomy" id="155640"/>
    <lineage>
        <taxon>Eukaryota</taxon>
        <taxon>Viridiplantae</taxon>
        <taxon>Streptophyta</taxon>
        <taxon>Embryophyta</taxon>
        <taxon>Tracheophyta</taxon>
        <taxon>Spermatophyta</taxon>
        <taxon>Magnoliopsida</taxon>
        <taxon>eudicotyledons</taxon>
        <taxon>Gunneridae</taxon>
        <taxon>Pentapetalae</taxon>
        <taxon>rosids</taxon>
        <taxon>malvids</taxon>
        <taxon>Sapindales</taxon>
        <taxon>Meliaceae</taxon>
        <taxon>Melia</taxon>
    </lineage>
</organism>
<evidence type="ECO:0000313" key="1">
    <source>
        <dbReference type="EMBL" id="KAJ4723430.1"/>
    </source>
</evidence>
<dbReference type="Proteomes" id="UP001164539">
    <property type="component" value="Chromosome 3"/>
</dbReference>
<evidence type="ECO:0000313" key="2">
    <source>
        <dbReference type="Proteomes" id="UP001164539"/>
    </source>
</evidence>
<protein>
    <submittedName>
        <fullName evidence="1">Receptor-like protein</fullName>
    </submittedName>
</protein>
<sequence>MGLSQFFFLLFLQITFAYFTSFASSSLHPVCHDNERSALLQFKHSLIIDEYASGEPSAYPKTESWKTDKENSNCCLWDGVKCDEYTGHVTKLDLASSYLYGSINSSSTLFHLVHLQWLSLADNNFNSSSIPSGILNLKQLSYLSLSESSFSGQIPVELLELSKLVSLDLSYNNYYSKLQNHSYYYYYLELQNLTNLAEKLINLNELDLSYVKISSPIPPALTNLSSLTFLSLRGCGLHGAMPYSVGNLRKLVSLDISYNLFQGQSLPTSLGNLKSLSSLDITFSSFSGIIPPSLGNLTQLDFLAMKRNYFLGLNSYSLTWIANLKKLTFLDLSSNDITGKFPSVLMNLTQLNWLLLYDNWLTGPIPSWLMNLNKLSGLYLQLNLLTGHIPVEIRNLTQLQALSLQSNMLQGSIPSSIFELKKNLQRLDLSFNNLSGTVEIDNFLLNMKNLLILSLSSNKLSLVSSTSTTVNATFQNFEVIGLGSCNLSEFPYFLHDQDRLNSLDLSSNNIAGQVPGWFLDVSPYYLVYLNLSSNLLTGFEQNPIPLPWIFLDTLDLRFNKLQGPLPIPSVYTYSYLVSNNQLVDEIPPQICNLSILYALDVSYNNLSGMLPKCLGNFSYQLSILKLQGNNFHGSIPETFMKGTDLMMLDLSNNSLQGKLPKSLANCKQLKFLNLGINQITDIFPSWLGTLPKLEVLILKFNRFYGVIREPKTSFEFPKLRIIDLSQNSFTGTLPSKYFRYWNAMKDVNATELTYLRDLLLSPRHAASTFYGYFDYSLTMSNKGTDMEYKKLSNLITAVILSNNKFVGEIPATFADLKGLRSLNLSNNNLEGHIPSSLSNLKVLESLDLSHNKPLRRDSSTTRRAYGTCSL</sequence>
<reference evidence="1 2" key="1">
    <citation type="journal article" date="2023" name="Science">
        <title>Complex scaffold remodeling in plant triterpene biosynthesis.</title>
        <authorList>
            <person name="De La Pena R."/>
            <person name="Hodgson H."/>
            <person name="Liu J.C."/>
            <person name="Stephenson M.J."/>
            <person name="Martin A.C."/>
            <person name="Owen C."/>
            <person name="Harkess A."/>
            <person name="Leebens-Mack J."/>
            <person name="Jimenez L.E."/>
            <person name="Osbourn A."/>
            <person name="Sattely E.S."/>
        </authorList>
    </citation>
    <scope>NUCLEOTIDE SEQUENCE [LARGE SCALE GENOMIC DNA]</scope>
    <source>
        <strain evidence="2">cv. JPN11</strain>
        <tissue evidence="1">Leaf</tissue>
    </source>
</reference>
<proteinExistence type="predicted"/>
<comment type="caution">
    <text evidence="1">The sequence shown here is derived from an EMBL/GenBank/DDBJ whole genome shotgun (WGS) entry which is preliminary data.</text>
</comment>
<name>A0ACC1YHZ6_MELAZ</name>
<gene>
    <name evidence="1" type="ORF">OWV82_006807</name>
</gene>